<sequence>MTPKMFAEYKVQRRLEGAAPATVNKELQLVQHAFNLAVREWEWCRTNPMHRVALEQVRNEVDRWLTVEEEMHLMAISSPWLHGIIVFALNTGMRQGEILNLHWEHVDFKTGNMTQRYAHHSSESLRAGLSVLEKPFRIGTNLTQATRMREATRD</sequence>
<dbReference type="InterPro" id="IPR002104">
    <property type="entry name" value="Integrase_catalytic"/>
</dbReference>
<name>A0A0S4LAA6_9BACT</name>
<evidence type="ECO:0000256" key="2">
    <source>
        <dbReference type="ARBA" id="ARBA00023172"/>
    </source>
</evidence>
<keyword evidence="2" id="KW-0233">DNA recombination</keyword>
<dbReference type="Pfam" id="PF00589">
    <property type="entry name" value="Phage_integrase"/>
    <property type="match status" value="1"/>
</dbReference>
<dbReference type="Gene3D" id="1.10.443.10">
    <property type="entry name" value="Intergrase catalytic core"/>
    <property type="match status" value="1"/>
</dbReference>
<dbReference type="AlphaFoldDB" id="A0A0S4LAA6"/>
<dbReference type="Gene3D" id="1.10.150.130">
    <property type="match status" value="1"/>
</dbReference>
<feature type="domain" description="Phage integrase N-terminal" evidence="4">
    <location>
        <begin position="1"/>
        <end position="52"/>
    </location>
</feature>
<dbReference type="InterPro" id="IPR013762">
    <property type="entry name" value="Integrase-like_cat_sf"/>
</dbReference>
<protein>
    <submittedName>
        <fullName evidence="5">Uncharacterized protein</fullName>
    </submittedName>
</protein>
<dbReference type="InterPro" id="IPR010998">
    <property type="entry name" value="Integrase_recombinase_N"/>
</dbReference>
<dbReference type="InterPro" id="IPR011010">
    <property type="entry name" value="DNA_brk_join_enz"/>
</dbReference>
<evidence type="ECO:0000313" key="5">
    <source>
        <dbReference type="EMBL" id="CUS33758.1"/>
    </source>
</evidence>
<proteinExistence type="predicted"/>
<dbReference type="RefSeq" id="WP_245630889.1">
    <property type="nucleotide sequence ID" value="NZ_CZPZ01000006.1"/>
</dbReference>
<dbReference type="Proteomes" id="UP000198736">
    <property type="component" value="Unassembled WGS sequence"/>
</dbReference>
<evidence type="ECO:0000256" key="1">
    <source>
        <dbReference type="ARBA" id="ARBA00023125"/>
    </source>
</evidence>
<dbReference type="GO" id="GO:0003677">
    <property type="term" value="F:DNA binding"/>
    <property type="evidence" value="ECO:0007669"/>
    <property type="project" value="UniProtKB-KW"/>
</dbReference>
<evidence type="ECO:0000313" key="6">
    <source>
        <dbReference type="Proteomes" id="UP000198736"/>
    </source>
</evidence>
<organism evidence="5 6">
    <name type="scientific">Candidatus Nitrospira nitrificans</name>
    <dbReference type="NCBI Taxonomy" id="1742973"/>
    <lineage>
        <taxon>Bacteria</taxon>
        <taxon>Pseudomonadati</taxon>
        <taxon>Nitrospirota</taxon>
        <taxon>Nitrospiria</taxon>
        <taxon>Nitrospirales</taxon>
        <taxon>Nitrospiraceae</taxon>
        <taxon>Nitrospira</taxon>
    </lineage>
</organism>
<dbReference type="EMBL" id="CZPZ01000006">
    <property type="protein sequence ID" value="CUS33758.1"/>
    <property type="molecule type" value="Genomic_DNA"/>
</dbReference>
<accession>A0A0S4LAA6</accession>
<keyword evidence="1" id="KW-0238">DNA-binding</keyword>
<keyword evidence="6" id="KW-1185">Reference proteome</keyword>
<dbReference type="STRING" id="1742973.COMA2_140066"/>
<feature type="domain" description="Tyr recombinase" evidence="3">
    <location>
        <begin position="64"/>
        <end position="113"/>
    </location>
</feature>
<evidence type="ECO:0000259" key="3">
    <source>
        <dbReference type="Pfam" id="PF00589"/>
    </source>
</evidence>
<dbReference type="GO" id="GO:0006310">
    <property type="term" value="P:DNA recombination"/>
    <property type="evidence" value="ECO:0007669"/>
    <property type="project" value="UniProtKB-KW"/>
</dbReference>
<dbReference type="InterPro" id="IPR057084">
    <property type="entry name" value="Int_N"/>
</dbReference>
<dbReference type="SUPFAM" id="SSF56349">
    <property type="entry name" value="DNA breaking-rejoining enzymes"/>
    <property type="match status" value="1"/>
</dbReference>
<dbReference type="GO" id="GO:0015074">
    <property type="term" value="P:DNA integration"/>
    <property type="evidence" value="ECO:0007669"/>
    <property type="project" value="InterPro"/>
</dbReference>
<evidence type="ECO:0000259" key="4">
    <source>
        <dbReference type="Pfam" id="PF24624"/>
    </source>
</evidence>
<dbReference type="Pfam" id="PF24624">
    <property type="entry name" value="Int_N"/>
    <property type="match status" value="1"/>
</dbReference>
<gene>
    <name evidence="5" type="ORF">COMA2_140066</name>
</gene>
<reference evidence="6" key="1">
    <citation type="submission" date="2015-10" db="EMBL/GenBank/DDBJ databases">
        <authorList>
            <person name="Luecker S."/>
            <person name="Luecker S."/>
        </authorList>
    </citation>
    <scope>NUCLEOTIDE SEQUENCE [LARGE SCALE GENOMIC DNA]</scope>
</reference>